<reference evidence="2 3" key="1">
    <citation type="submission" date="2023-04" db="EMBL/GenBank/DDBJ databases">
        <title>A long-awaited taxogenomic arrangement of the family Halomonadaceae.</title>
        <authorList>
            <person name="De La Haba R."/>
            <person name="Chuvochina M."/>
            <person name="Wittouck S."/>
            <person name="Arahal D.R."/>
            <person name="Sanchez-Porro C."/>
            <person name="Hugenholtz P."/>
            <person name="Ventosa A."/>
        </authorList>
    </citation>
    <scope>NUCLEOTIDE SEQUENCE [LARGE SCALE GENOMIC DNA]</scope>
    <source>
        <strain evidence="2 3">DSM 21020</strain>
    </source>
</reference>
<keyword evidence="3" id="KW-1185">Reference proteome</keyword>
<dbReference type="InterPro" id="IPR020904">
    <property type="entry name" value="Sc_DH/Rdtase_CS"/>
</dbReference>
<sequence>MNDTLAGVRVLVTGGSRGIGRATAIALASTGATVAFGHHGDDAAAAVTLAAVQSHDAGAFSIEADVSVEAEAIEMVNHAIEGLGGLDVVVNNAGVLHEAGLLDTTVEAFDAVIAVNLRGTFVVGREAIRHMVQHGRGRVINIASDLGYLGRERNTAYCASKAGTGAMTRAWALEFAPRILVNAVAPGPVDTDMLGAEVMSETQRQKESDIPLARIGRPEEIANMVTFLAGPQATFITGQTYGVNGGSVMT</sequence>
<dbReference type="Pfam" id="PF13561">
    <property type="entry name" value="adh_short_C2"/>
    <property type="match status" value="1"/>
</dbReference>
<dbReference type="InterPro" id="IPR036291">
    <property type="entry name" value="NAD(P)-bd_dom_sf"/>
</dbReference>
<dbReference type="RefSeq" id="WP_309657034.1">
    <property type="nucleotide sequence ID" value="NZ_JARWAN010000029.1"/>
</dbReference>
<dbReference type="SUPFAM" id="SSF51735">
    <property type="entry name" value="NAD(P)-binding Rossmann-fold domains"/>
    <property type="match status" value="1"/>
</dbReference>
<accession>A0ABU1H781</accession>
<dbReference type="PANTHER" id="PTHR42760">
    <property type="entry name" value="SHORT-CHAIN DEHYDROGENASES/REDUCTASES FAMILY MEMBER"/>
    <property type="match status" value="1"/>
</dbReference>
<dbReference type="InterPro" id="IPR002347">
    <property type="entry name" value="SDR_fam"/>
</dbReference>
<dbReference type="Proteomes" id="UP001254564">
    <property type="component" value="Unassembled WGS sequence"/>
</dbReference>
<evidence type="ECO:0000313" key="2">
    <source>
        <dbReference type="EMBL" id="MDR5900157.1"/>
    </source>
</evidence>
<comment type="similarity">
    <text evidence="1">Belongs to the short-chain dehydrogenases/reductases (SDR) family.</text>
</comment>
<organism evidence="2 3">
    <name type="scientific">Vreelandella vilamensis</name>
    <dbReference type="NCBI Taxonomy" id="531309"/>
    <lineage>
        <taxon>Bacteria</taxon>
        <taxon>Pseudomonadati</taxon>
        <taxon>Pseudomonadota</taxon>
        <taxon>Gammaproteobacteria</taxon>
        <taxon>Oceanospirillales</taxon>
        <taxon>Halomonadaceae</taxon>
        <taxon>Vreelandella</taxon>
    </lineage>
</organism>
<dbReference type="EMBL" id="JARWAN010000029">
    <property type="protein sequence ID" value="MDR5900157.1"/>
    <property type="molecule type" value="Genomic_DNA"/>
</dbReference>
<dbReference type="PROSITE" id="PS00061">
    <property type="entry name" value="ADH_SHORT"/>
    <property type="match status" value="1"/>
</dbReference>
<evidence type="ECO:0000313" key="3">
    <source>
        <dbReference type="Proteomes" id="UP001254564"/>
    </source>
</evidence>
<gene>
    <name evidence="2" type="ORF">QC823_14350</name>
</gene>
<name>A0ABU1H781_9GAMM</name>
<evidence type="ECO:0000256" key="1">
    <source>
        <dbReference type="ARBA" id="ARBA00006484"/>
    </source>
</evidence>
<proteinExistence type="inferred from homology"/>
<comment type="caution">
    <text evidence="2">The sequence shown here is derived from an EMBL/GenBank/DDBJ whole genome shotgun (WGS) entry which is preliminary data.</text>
</comment>
<dbReference type="Gene3D" id="3.40.50.720">
    <property type="entry name" value="NAD(P)-binding Rossmann-like Domain"/>
    <property type="match status" value="1"/>
</dbReference>
<dbReference type="PRINTS" id="PR00080">
    <property type="entry name" value="SDRFAMILY"/>
</dbReference>
<dbReference type="PRINTS" id="PR00081">
    <property type="entry name" value="GDHRDH"/>
</dbReference>
<protein>
    <submittedName>
        <fullName evidence="2">SDR family oxidoreductase</fullName>
    </submittedName>
</protein>